<protein>
    <submittedName>
        <fullName evidence="2">Uncharacterized protein</fullName>
    </submittedName>
</protein>
<keyword evidence="1" id="KW-0732">Signal</keyword>
<evidence type="ECO:0000313" key="3">
    <source>
        <dbReference type="Proteomes" id="UP000267164"/>
    </source>
</evidence>
<dbReference type="AlphaFoldDB" id="A0A386Z523"/>
<reference evidence="2 3" key="1">
    <citation type="submission" date="2018-09" db="EMBL/GenBank/DDBJ databases">
        <title>Nocardia yunnanensis sp. nov., an actinomycete isolated from a soil sample.</title>
        <authorList>
            <person name="Zhang J."/>
        </authorList>
    </citation>
    <scope>NUCLEOTIDE SEQUENCE [LARGE SCALE GENOMIC DNA]</scope>
    <source>
        <strain evidence="2 3">CFHS0054</strain>
    </source>
</reference>
<dbReference type="Gene3D" id="2.60.120.380">
    <property type="match status" value="1"/>
</dbReference>
<dbReference type="OrthoDB" id="4552663at2"/>
<gene>
    <name evidence="2" type="ORF">D7D52_02320</name>
</gene>
<keyword evidence="3" id="KW-1185">Reference proteome</keyword>
<dbReference type="KEGG" id="nyu:D7D52_02320"/>
<name>A0A386Z523_9NOCA</name>
<feature type="signal peptide" evidence="1">
    <location>
        <begin position="1"/>
        <end position="27"/>
    </location>
</feature>
<evidence type="ECO:0000313" key="2">
    <source>
        <dbReference type="EMBL" id="AYF72892.1"/>
    </source>
</evidence>
<feature type="chain" id="PRO_5017180210" evidence="1">
    <location>
        <begin position="28"/>
        <end position="126"/>
    </location>
</feature>
<dbReference type="Proteomes" id="UP000267164">
    <property type="component" value="Chromosome"/>
</dbReference>
<organism evidence="2 3">
    <name type="scientific">Nocardia yunnanensis</name>
    <dbReference type="NCBI Taxonomy" id="2382165"/>
    <lineage>
        <taxon>Bacteria</taxon>
        <taxon>Bacillati</taxon>
        <taxon>Actinomycetota</taxon>
        <taxon>Actinomycetes</taxon>
        <taxon>Mycobacteriales</taxon>
        <taxon>Nocardiaceae</taxon>
        <taxon>Nocardia</taxon>
    </lineage>
</organism>
<dbReference type="EMBL" id="CP032568">
    <property type="protein sequence ID" value="AYF72892.1"/>
    <property type="molecule type" value="Genomic_DNA"/>
</dbReference>
<accession>A0A386Z523</accession>
<dbReference type="RefSeq" id="WP_120734835.1">
    <property type="nucleotide sequence ID" value="NZ_CP032568.1"/>
</dbReference>
<sequence length="126" mass="13312">MKKKFLAAAALAAASTATILGAGPASAADAQHIYFAYGTDNGYVSGRLIGFSHDSYVLDAHGGQVMIVDANPNWSDVTVTVSGPTGVLSYQHQWRRVVLPANGSYRLEVSSPSHQTIDYGLSVKID</sequence>
<proteinExistence type="predicted"/>
<evidence type="ECO:0000256" key="1">
    <source>
        <dbReference type="SAM" id="SignalP"/>
    </source>
</evidence>